<dbReference type="PANTHER" id="PTHR43428:SF1">
    <property type="entry name" value="ARSENATE REDUCTASE"/>
    <property type="match status" value="1"/>
</dbReference>
<dbReference type="InterPro" id="IPR036196">
    <property type="entry name" value="Ptyr_pPase_sf"/>
</dbReference>
<dbReference type="EC" id="1.20.4.4" evidence="7"/>
<dbReference type="GO" id="GO:0030612">
    <property type="term" value="F:arsenate reductase (thioredoxin) activity"/>
    <property type="evidence" value="ECO:0007669"/>
    <property type="project" value="UniProtKB-EC"/>
</dbReference>
<evidence type="ECO:0000313" key="7">
    <source>
        <dbReference type="EMBL" id="MFD1440291.1"/>
    </source>
</evidence>
<dbReference type="SUPFAM" id="SSF52788">
    <property type="entry name" value="Phosphotyrosine protein phosphatases I"/>
    <property type="match status" value="1"/>
</dbReference>
<evidence type="ECO:0000256" key="4">
    <source>
        <dbReference type="ARBA" id="ARBA00023157"/>
    </source>
</evidence>
<name>A0ABW4CSE5_9LACO</name>
<dbReference type="NCBIfam" id="TIGR02691">
    <property type="entry name" value="arsC_pI258_fam"/>
    <property type="match status" value="1"/>
</dbReference>
<evidence type="ECO:0000256" key="2">
    <source>
        <dbReference type="ARBA" id="ARBA00022849"/>
    </source>
</evidence>
<gene>
    <name evidence="7" type="primary">arsC</name>
    <name evidence="7" type="ORF">ACFQ5K_02665</name>
</gene>
<keyword evidence="3 7" id="KW-0560">Oxidoreductase</keyword>
<keyword evidence="1" id="KW-0963">Cytoplasm</keyword>
<dbReference type="Gene3D" id="3.40.50.2300">
    <property type="match status" value="1"/>
</dbReference>
<organism evidence="7 8">
    <name type="scientific">Lacticaseibacillus hegangensis</name>
    <dbReference type="NCBI Taxonomy" id="2486010"/>
    <lineage>
        <taxon>Bacteria</taxon>
        <taxon>Bacillati</taxon>
        <taxon>Bacillota</taxon>
        <taxon>Bacilli</taxon>
        <taxon>Lactobacillales</taxon>
        <taxon>Lactobacillaceae</taxon>
        <taxon>Lacticaseibacillus</taxon>
    </lineage>
</organism>
<keyword evidence="8" id="KW-1185">Reference proteome</keyword>
<dbReference type="Proteomes" id="UP001597212">
    <property type="component" value="Unassembled WGS sequence"/>
</dbReference>
<keyword evidence="2" id="KW-0059">Arsenical resistance</keyword>
<evidence type="ECO:0000256" key="5">
    <source>
        <dbReference type="ARBA" id="ARBA00023284"/>
    </source>
</evidence>
<protein>
    <submittedName>
        <fullName evidence="7">Arsenate reductase (Thioredoxin)</fullName>
        <ecNumber evidence="7">1.20.4.4</ecNumber>
    </submittedName>
</protein>
<evidence type="ECO:0000259" key="6">
    <source>
        <dbReference type="SMART" id="SM00226"/>
    </source>
</evidence>
<evidence type="ECO:0000313" key="8">
    <source>
        <dbReference type="Proteomes" id="UP001597212"/>
    </source>
</evidence>
<keyword evidence="4" id="KW-1015">Disulfide bond</keyword>
<dbReference type="PANTHER" id="PTHR43428">
    <property type="entry name" value="ARSENATE REDUCTASE"/>
    <property type="match status" value="1"/>
</dbReference>
<sequence length="145" mass="16026">MPQIYFLCTGNSCRSQMAEGFAKQMLGKQWRVASAGLQIDGLNPLAVKVMAERGVDISAQYSKLIDPQYLRSSDLVVTLCGDARDRCPAVPATVRRLHWPLPDPAAATGTDDEVLQVFRTVRDDIARRVSELTQQAGCDQEFKRG</sequence>
<dbReference type="InterPro" id="IPR023485">
    <property type="entry name" value="Ptyr_pPase"/>
</dbReference>
<dbReference type="SMART" id="SM00226">
    <property type="entry name" value="LMWPc"/>
    <property type="match status" value="1"/>
</dbReference>
<dbReference type="EMBL" id="JBHTOK010000011">
    <property type="protein sequence ID" value="MFD1440291.1"/>
    <property type="molecule type" value="Genomic_DNA"/>
</dbReference>
<evidence type="ECO:0000256" key="1">
    <source>
        <dbReference type="ARBA" id="ARBA00022490"/>
    </source>
</evidence>
<dbReference type="InterPro" id="IPR014064">
    <property type="entry name" value="Arsenate_reductase_ArsC"/>
</dbReference>
<proteinExistence type="predicted"/>
<dbReference type="Pfam" id="PF01451">
    <property type="entry name" value="LMWPc"/>
    <property type="match status" value="1"/>
</dbReference>
<dbReference type="RefSeq" id="WP_125757408.1">
    <property type="nucleotide sequence ID" value="NZ_JBHTOK010000011.1"/>
</dbReference>
<keyword evidence="5" id="KW-0676">Redox-active center</keyword>
<feature type="domain" description="Phosphotyrosine protein phosphatase I" evidence="6">
    <location>
        <begin position="2"/>
        <end position="135"/>
    </location>
</feature>
<reference evidence="8" key="1">
    <citation type="journal article" date="2019" name="Int. J. Syst. Evol. Microbiol.">
        <title>The Global Catalogue of Microorganisms (GCM) 10K type strain sequencing project: providing services to taxonomists for standard genome sequencing and annotation.</title>
        <authorList>
            <consortium name="The Broad Institute Genomics Platform"/>
            <consortium name="The Broad Institute Genome Sequencing Center for Infectious Disease"/>
            <person name="Wu L."/>
            <person name="Ma J."/>
        </authorList>
    </citation>
    <scope>NUCLEOTIDE SEQUENCE [LARGE SCALE GENOMIC DNA]</scope>
    <source>
        <strain evidence="8">CCM 8912</strain>
    </source>
</reference>
<dbReference type="CDD" id="cd16345">
    <property type="entry name" value="LMWP_ArsC"/>
    <property type="match status" value="1"/>
</dbReference>
<accession>A0ABW4CSE5</accession>
<comment type="caution">
    <text evidence="7">The sequence shown here is derived from an EMBL/GenBank/DDBJ whole genome shotgun (WGS) entry which is preliminary data.</text>
</comment>
<evidence type="ECO:0000256" key="3">
    <source>
        <dbReference type="ARBA" id="ARBA00023002"/>
    </source>
</evidence>